<feature type="region of interest" description="Disordered" evidence="5">
    <location>
        <begin position="1"/>
        <end position="31"/>
    </location>
</feature>
<dbReference type="Proteomes" id="UP000019151">
    <property type="component" value="Chromosome"/>
</dbReference>
<dbReference type="EMBL" id="CP007128">
    <property type="protein sequence ID" value="AHG87744.1"/>
    <property type="molecule type" value="Genomic_DNA"/>
</dbReference>
<dbReference type="GO" id="GO:0016987">
    <property type="term" value="F:sigma factor activity"/>
    <property type="evidence" value="ECO:0007669"/>
    <property type="project" value="UniProtKB-KW"/>
</dbReference>
<evidence type="ECO:0000256" key="5">
    <source>
        <dbReference type="SAM" id="MobiDB-lite"/>
    </source>
</evidence>
<dbReference type="FunCoup" id="W0R9H9">
    <property type="interactions" value="187"/>
</dbReference>
<dbReference type="PRINTS" id="PR00046">
    <property type="entry name" value="SIGMA70FCT"/>
</dbReference>
<dbReference type="Pfam" id="PF04542">
    <property type="entry name" value="Sigma70_r2"/>
    <property type="match status" value="1"/>
</dbReference>
<keyword evidence="2" id="KW-0731">Sigma factor</keyword>
<dbReference type="NCBIfam" id="TIGR02479">
    <property type="entry name" value="FliA_WhiG"/>
    <property type="match status" value="1"/>
</dbReference>
<evidence type="ECO:0000256" key="4">
    <source>
        <dbReference type="ARBA" id="ARBA00023163"/>
    </source>
</evidence>
<keyword evidence="8" id="KW-1185">Reference proteome</keyword>
<reference evidence="7 8" key="1">
    <citation type="journal article" date="2014" name="Genome Announc.">
        <title>Genome Sequence and Methylome of Soil Bacterium Gemmatirosa kalamazoonensis KBS708T, a Member of the Rarely Cultivated Gemmatimonadetes Phylum.</title>
        <authorList>
            <person name="Debruyn J.M."/>
            <person name="Radosevich M."/>
            <person name="Wommack K.E."/>
            <person name="Polson S.W."/>
            <person name="Hauser L.J."/>
            <person name="Fawaz M.N."/>
            <person name="Korlach J."/>
            <person name="Tsai Y.C."/>
        </authorList>
    </citation>
    <scope>NUCLEOTIDE SEQUENCE [LARGE SCALE GENOMIC DNA]</scope>
    <source>
        <strain evidence="7 8">KBS708</strain>
    </source>
</reference>
<dbReference type="InterPro" id="IPR014284">
    <property type="entry name" value="RNA_pol_sigma-70_dom"/>
</dbReference>
<evidence type="ECO:0000313" key="8">
    <source>
        <dbReference type="Proteomes" id="UP000019151"/>
    </source>
</evidence>
<feature type="compositionally biased region" description="Basic and acidic residues" evidence="5">
    <location>
        <begin position="174"/>
        <end position="186"/>
    </location>
</feature>
<dbReference type="InterPro" id="IPR007630">
    <property type="entry name" value="RNA_pol_sigma70_r4"/>
</dbReference>
<name>W0R9H9_9BACT</name>
<dbReference type="InterPro" id="IPR013325">
    <property type="entry name" value="RNA_pol_sigma_r2"/>
</dbReference>
<dbReference type="NCBIfam" id="TIGR02937">
    <property type="entry name" value="sigma70-ECF"/>
    <property type="match status" value="1"/>
</dbReference>
<dbReference type="InterPro" id="IPR013324">
    <property type="entry name" value="RNA_pol_sigma_r3/r4-like"/>
</dbReference>
<feature type="compositionally biased region" description="Polar residues" evidence="5">
    <location>
        <begin position="1"/>
        <end position="16"/>
    </location>
</feature>
<dbReference type="SUPFAM" id="SSF88946">
    <property type="entry name" value="Sigma2 domain of RNA polymerase sigma factors"/>
    <property type="match status" value="1"/>
</dbReference>
<dbReference type="AlphaFoldDB" id="W0R9H9"/>
<dbReference type="Pfam" id="PF04545">
    <property type="entry name" value="Sigma70_r4"/>
    <property type="match status" value="1"/>
</dbReference>
<dbReference type="CDD" id="cd06171">
    <property type="entry name" value="Sigma70_r4"/>
    <property type="match status" value="1"/>
</dbReference>
<protein>
    <submittedName>
        <fullName evidence="7">RNA polymerase sigma factor, FliA/WhiG family</fullName>
    </submittedName>
</protein>
<dbReference type="GO" id="GO:0003677">
    <property type="term" value="F:DNA binding"/>
    <property type="evidence" value="ECO:0007669"/>
    <property type="project" value="UniProtKB-KW"/>
</dbReference>
<gene>
    <name evidence="7" type="ORF">J421_0207</name>
</gene>
<dbReference type="PIRSF" id="PIRSF000770">
    <property type="entry name" value="RNA_pol_sigma-SigE/K"/>
    <property type="match status" value="1"/>
</dbReference>
<dbReference type="GO" id="GO:0003899">
    <property type="term" value="F:DNA-directed RNA polymerase activity"/>
    <property type="evidence" value="ECO:0007669"/>
    <property type="project" value="InterPro"/>
</dbReference>
<evidence type="ECO:0000313" key="7">
    <source>
        <dbReference type="EMBL" id="AHG87744.1"/>
    </source>
</evidence>
<dbReference type="InterPro" id="IPR007627">
    <property type="entry name" value="RNA_pol_sigma70_r2"/>
</dbReference>
<dbReference type="PROSITE" id="PS00715">
    <property type="entry name" value="SIGMA70_1"/>
    <property type="match status" value="1"/>
</dbReference>
<dbReference type="NCBIfam" id="NF005413">
    <property type="entry name" value="PRK06986.1"/>
    <property type="match status" value="1"/>
</dbReference>
<dbReference type="InParanoid" id="W0R9H9"/>
<keyword evidence="3" id="KW-0238">DNA-binding</keyword>
<dbReference type="HOGENOM" id="CLU_014793_8_1_0"/>
<dbReference type="Gene3D" id="1.20.140.160">
    <property type="match status" value="1"/>
</dbReference>
<keyword evidence="4" id="KW-0804">Transcription</keyword>
<dbReference type="KEGG" id="gba:J421_0207"/>
<proteinExistence type="predicted"/>
<dbReference type="SUPFAM" id="SSF88659">
    <property type="entry name" value="Sigma3 and sigma4 domains of RNA polymerase sigma factors"/>
    <property type="match status" value="2"/>
</dbReference>
<evidence type="ECO:0000256" key="1">
    <source>
        <dbReference type="ARBA" id="ARBA00023015"/>
    </source>
</evidence>
<dbReference type="eggNOG" id="COG1191">
    <property type="taxonomic scope" value="Bacteria"/>
</dbReference>
<dbReference type="STRING" id="861299.J421_0207"/>
<dbReference type="InterPro" id="IPR012845">
    <property type="entry name" value="RNA_pol_sigma_FliA_WhiG"/>
</dbReference>
<dbReference type="OrthoDB" id="9799825at2"/>
<dbReference type="GO" id="GO:0006352">
    <property type="term" value="P:DNA-templated transcription initiation"/>
    <property type="evidence" value="ECO:0007669"/>
    <property type="project" value="InterPro"/>
</dbReference>
<feature type="domain" description="RNA polymerase sigma-70" evidence="6">
    <location>
        <begin position="74"/>
        <end position="87"/>
    </location>
</feature>
<evidence type="ECO:0000256" key="3">
    <source>
        <dbReference type="ARBA" id="ARBA00023125"/>
    </source>
</evidence>
<dbReference type="PANTHER" id="PTHR30385:SF7">
    <property type="entry name" value="RNA POLYMERASE SIGMA FACTOR FLIA"/>
    <property type="match status" value="1"/>
</dbReference>
<sequence>MTSPSATRRSTPQGTPRATPPNGSAAPATDPTWRRLAAGDTAAREQLLTEHLGLVHHVARQMSRTLAVRADFDELVSAGTMGLMNALESFDASRGLAFSTYAAPRIRGAILDELRRQDHVPRSIRRKAREIAAARESLMRVLGRAPEDKEVADHLNVDLDTLWKWQGDIEGAHHVPIDRAPGDRDSQNPTPLDLLPSDDDGAEDKLNHEQEVAILREAILKLKEQERVVLSLYYFEELKLHEIATVLDLTESRVSQIRSKALGKLRGELAPLRARVA</sequence>
<dbReference type="InterPro" id="IPR000943">
    <property type="entry name" value="RNA_pol_sigma70"/>
</dbReference>
<organism evidence="7 8">
    <name type="scientific">Gemmatirosa kalamazoonensis</name>
    <dbReference type="NCBI Taxonomy" id="861299"/>
    <lineage>
        <taxon>Bacteria</taxon>
        <taxon>Pseudomonadati</taxon>
        <taxon>Gemmatimonadota</taxon>
        <taxon>Gemmatimonadia</taxon>
        <taxon>Gemmatimonadales</taxon>
        <taxon>Gemmatimonadaceae</taxon>
        <taxon>Gemmatirosa</taxon>
    </lineage>
</organism>
<evidence type="ECO:0000259" key="6">
    <source>
        <dbReference type="PROSITE" id="PS00715"/>
    </source>
</evidence>
<evidence type="ECO:0000256" key="2">
    <source>
        <dbReference type="ARBA" id="ARBA00023082"/>
    </source>
</evidence>
<accession>W0R9H9</accession>
<keyword evidence="1" id="KW-0805">Transcription regulation</keyword>
<dbReference type="PANTHER" id="PTHR30385">
    <property type="entry name" value="SIGMA FACTOR F FLAGELLAR"/>
    <property type="match status" value="1"/>
</dbReference>
<dbReference type="Gene3D" id="1.10.1740.10">
    <property type="match status" value="1"/>
</dbReference>
<dbReference type="PATRIC" id="fig|861299.3.peg.211"/>
<dbReference type="RefSeq" id="WP_025409300.1">
    <property type="nucleotide sequence ID" value="NZ_CP007128.1"/>
</dbReference>
<feature type="region of interest" description="Disordered" evidence="5">
    <location>
        <begin position="174"/>
        <end position="203"/>
    </location>
</feature>